<dbReference type="EMBL" id="LHPF02000025">
    <property type="protein sequence ID" value="PSC69573.1"/>
    <property type="molecule type" value="Genomic_DNA"/>
</dbReference>
<protein>
    <submittedName>
        <fullName evidence="10">Calcium-dependent kinase 17-like</fullName>
    </submittedName>
</protein>
<dbReference type="SUPFAM" id="SSF56112">
    <property type="entry name" value="Protein kinase-like (PK-like)"/>
    <property type="match status" value="1"/>
</dbReference>
<evidence type="ECO:0000256" key="3">
    <source>
        <dbReference type="ARBA" id="ARBA00022741"/>
    </source>
</evidence>
<evidence type="ECO:0000256" key="2">
    <source>
        <dbReference type="ARBA" id="ARBA00022679"/>
    </source>
</evidence>
<feature type="compositionally biased region" description="Basic and acidic residues" evidence="7">
    <location>
        <begin position="372"/>
        <end position="386"/>
    </location>
</feature>
<keyword evidence="3 6" id="KW-0547">Nucleotide-binding</keyword>
<feature type="domain" description="Protein kinase" evidence="8">
    <location>
        <begin position="23"/>
        <end position="297"/>
    </location>
</feature>
<evidence type="ECO:0000256" key="7">
    <source>
        <dbReference type="SAM" id="MobiDB-lite"/>
    </source>
</evidence>
<dbReference type="GO" id="GO:0005509">
    <property type="term" value="F:calcium ion binding"/>
    <property type="evidence" value="ECO:0007669"/>
    <property type="project" value="InterPro"/>
</dbReference>
<proteinExistence type="predicted"/>
<keyword evidence="5 6" id="KW-0067">ATP-binding</keyword>
<feature type="region of interest" description="Disordered" evidence="7">
    <location>
        <begin position="704"/>
        <end position="726"/>
    </location>
</feature>
<keyword evidence="1" id="KW-0723">Serine/threonine-protein kinase</keyword>
<dbReference type="AlphaFoldDB" id="A0A2P6V655"/>
<evidence type="ECO:0000313" key="11">
    <source>
        <dbReference type="Proteomes" id="UP000239649"/>
    </source>
</evidence>
<gene>
    <name evidence="10" type="ORF">C2E20_6909</name>
</gene>
<evidence type="ECO:0000313" key="10">
    <source>
        <dbReference type="EMBL" id="PSC69573.1"/>
    </source>
</evidence>
<feature type="binding site" evidence="6">
    <location>
        <position position="52"/>
    </location>
    <ligand>
        <name>ATP</name>
        <dbReference type="ChEBI" id="CHEBI:30616"/>
    </ligand>
</feature>
<dbReference type="Pfam" id="PF00069">
    <property type="entry name" value="Pkinase"/>
    <property type="match status" value="1"/>
</dbReference>
<dbReference type="InterPro" id="IPR002048">
    <property type="entry name" value="EF_hand_dom"/>
</dbReference>
<dbReference type="InterPro" id="IPR050205">
    <property type="entry name" value="CDPK_Ser/Thr_kinases"/>
</dbReference>
<dbReference type="PANTHER" id="PTHR24349">
    <property type="entry name" value="SERINE/THREONINE-PROTEIN KINASE"/>
    <property type="match status" value="1"/>
</dbReference>
<dbReference type="Gene3D" id="3.30.200.20">
    <property type="entry name" value="Phosphorylase Kinase, domain 1"/>
    <property type="match status" value="1"/>
</dbReference>
<feature type="compositionally biased region" description="Basic and acidic residues" evidence="7">
    <location>
        <begin position="408"/>
        <end position="439"/>
    </location>
</feature>
<dbReference type="InterPro" id="IPR011992">
    <property type="entry name" value="EF-hand-dom_pair"/>
</dbReference>
<dbReference type="PROSITE" id="PS50222">
    <property type="entry name" value="EF_HAND_2"/>
    <property type="match status" value="1"/>
</dbReference>
<dbReference type="GO" id="GO:0005524">
    <property type="term" value="F:ATP binding"/>
    <property type="evidence" value="ECO:0007669"/>
    <property type="project" value="UniProtKB-UniRule"/>
</dbReference>
<dbReference type="STRING" id="554055.A0A2P6V655"/>
<dbReference type="InterPro" id="IPR008271">
    <property type="entry name" value="Ser/Thr_kinase_AS"/>
</dbReference>
<evidence type="ECO:0000256" key="1">
    <source>
        <dbReference type="ARBA" id="ARBA00022527"/>
    </source>
</evidence>
<dbReference type="Gene3D" id="1.10.510.10">
    <property type="entry name" value="Transferase(Phosphotransferase) domain 1"/>
    <property type="match status" value="1"/>
</dbReference>
<evidence type="ECO:0000256" key="4">
    <source>
        <dbReference type="ARBA" id="ARBA00022777"/>
    </source>
</evidence>
<dbReference type="OrthoDB" id="40902at2759"/>
<dbReference type="InterPro" id="IPR011009">
    <property type="entry name" value="Kinase-like_dom_sf"/>
</dbReference>
<dbReference type="InterPro" id="IPR000719">
    <property type="entry name" value="Prot_kinase_dom"/>
</dbReference>
<evidence type="ECO:0000259" key="9">
    <source>
        <dbReference type="PROSITE" id="PS50222"/>
    </source>
</evidence>
<feature type="domain" description="EF-hand" evidence="9">
    <location>
        <begin position="548"/>
        <end position="583"/>
    </location>
</feature>
<keyword evidence="4" id="KW-0418">Kinase</keyword>
<evidence type="ECO:0000256" key="6">
    <source>
        <dbReference type="PROSITE-ProRule" id="PRU10141"/>
    </source>
</evidence>
<dbReference type="Gene3D" id="1.10.238.10">
    <property type="entry name" value="EF-hand"/>
    <property type="match status" value="1"/>
</dbReference>
<feature type="region of interest" description="Disordered" evidence="7">
    <location>
        <begin position="364"/>
        <end position="388"/>
    </location>
</feature>
<dbReference type="SMART" id="SM00220">
    <property type="entry name" value="S_TKc"/>
    <property type="match status" value="1"/>
</dbReference>
<dbReference type="PROSITE" id="PS00108">
    <property type="entry name" value="PROTEIN_KINASE_ST"/>
    <property type="match status" value="1"/>
</dbReference>
<sequence length="738" mass="79243">MGFARKKAPPPSLGYKRGFAEAYSVQRELGRGGNGVVRLATQLATGRSFAVKSIPKVLEDPAASERKKAEQIPYLKREVEVLLALRGTLNVANLEEVWEDDTHVHLVLELCSGGELVGATRSGRHYSERTAASFLRAVLRTVAQCHAKRIIHRDIKPENFLLLSNEPSAPLKAVDFGLAVFFDPDRLPVTGLNPEGTPWYLAPECCRAKWTPVSDVWAVGVMACYLLSGAYPFLDRVSPKMPDLARTLRSICFEELDLGRKEFAGLSQEAHEFISFMLVKDPEQRPSADKALGHPFLRGSASDRAAGKPLDKTVVQRIQRFAQSSLFKRTVLEHIAADLLQMHFAPDPTAHGGATFRDRSVRGGKALAAAERSVHGGHEGSRHGGDRSFGGLASAALAAVRLDRSVHGGDRSVRGADRSSRGGDRSSRASRAEGSRHGSDLNSYKGMTLAAMSAARQDRSAHGGDPSVRGMSRAASGMLADRSVHALHRVGSGMLADRSVRSASQYLPIATPYSHRLAQLFDQLQLRPGQKINQQELGKGLDQIGFQLQESEVTELFEVVDVEHRGEISRIELAAGLIDWKAFQDTYKDRWLECARRAFAELDAGGVGALGNADIAAAFGSHLSPYEVDAAVHQALLEATGGQAAAGATAGAAAGEVTFGSPFAAGSGGGGEAHGAGSGALEQSISFDHFLHMLRAPSGGADDLEKFDDRLSNHTSRQPSMRADDLQPVKAQGCCTVM</sequence>
<keyword evidence="2" id="KW-0808">Transferase</keyword>
<accession>A0A2P6V655</accession>
<dbReference type="GO" id="GO:0004674">
    <property type="term" value="F:protein serine/threonine kinase activity"/>
    <property type="evidence" value="ECO:0007669"/>
    <property type="project" value="UniProtKB-KW"/>
</dbReference>
<dbReference type="PROSITE" id="PS00107">
    <property type="entry name" value="PROTEIN_KINASE_ATP"/>
    <property type="match status" value="1"/>
</dbReference>
<name>A0A2P6V655_9CHLO</name>
<dbReference type="Proteomes" id="UP000239649">
    <property type="component" value="Unassembled WGS sequence"/>
</dbReference>
<evidence type="ECO:0000259" key="8">
    <source>
        <dbReference type="PROSITE" id="PS50011"/>
    </source>
</evidence>
<comment type="caution">
    <text evidence="10">The sequence shown here is derived from an EMBL/GenBank/DDBJ whole genome shotgun (WGS) entry which is preliminary data.</text>
</comment>
<dbReference type="PROSITE" id="PS50011">
    <property type="entry name" value="PROTEIN_KINASE_DOM"/>
    <property type="match status" value="1"/>
</dbReference>
<feature type="region of interest" description="Disordered" evidence="7">
    <location>
        <begin position="408"/>
        <end position="444"/>
    </location>
</feature>
<organism evidence="10 11">
    <name type="scientific">Micractinium conductrix</name>
    <dbReference type="NCBI Taxonomy" id="554055"/>
    <lineage>
        <taxon>Eukaryota</taxon>
        <taxon>Viridiplantae</taxon>
        <taxon>Chlorophyta</taxon>
        <taxon>core chlorophytes</taxon>
        <taxon>Trebouxiophyceae</taxon>
        <taxon>Chlorellales</taxon>
        <taxon>Chlorellaceae</taxon>
        <taxon>Chlorella clade</taxon>
        <taxon>Micractinium</taxon>
    </lineage>
</organism>
<evidence type="ECO:0000256" key="5">
    <source>
        <dbReference type="ARBA" id="ARBA00022840"/>
    </source>
</evidence>
<keyword evidence="11" id="KW-1185">Reference proteome</keyword>
<dbReference type="InterPro" id="IPR017441">
    <property type="entry name" value="Protein_kinase_ATP_BS"/>
</dbReference>
<reference evidence="10 11" key="1">
    <citation type="journal article" date="2018" name="Plant J.">
        <title>Genome sequences of Chlorella sorokiniana UTEX 1602 and Micractinium conductrix SAG 241.80: implications to maltose excretion by a green alga.</title>
        <authorList>
            <person name="Arriola M.B."/>
            <person name="Velmurugan N."/>
            <person name="Zhang Y."/>
            <person name="Plunkett M.H."/>
            <person name="Hondzo H."/>
            <person name="Barney B.M."/>
        </authorList>
    </citation>
    <scope>NUCLEOTIDE SEQUENCE [LARGE SCALE GENOMIC DNA]</scope>
    <source>
        <strain evidence="10 11">SAG 241.80</strain>
    </source>
</reference>
<dbReference type="SUPFAM" id="SSF47473">
    <property type="entry name" value="EF-hand"/>
    <property type="match status" value="1"/>
</dbReference>